<protein>
    <recommendedName>
        <fullName evidence="9 10">2,3-bisphosphoglycerate-independent phosphoglycerate mutase</fullName>
        <shortName evidence="9">BPG-independent PGAM</shortName>
        <shortName evidence="9">Phosphoglyceromutase</shortName>
        <shortName evidence="9">iPGM</shortName>
        <ecNumber evidence="9 10">5.4.2.12</ecNumber>
    </recommendedName>
</protein>
<comment type="caution">
    <text evidence="16">The sequence shown here is derived from an EMBL/GenBank/DDBJ whole genome shotgun (WGS) entry which is preliminary data.</text>
</comment>
<evidence type="ECO:0000256" key="4">
    <source>
        <dbReference type="ARBA" id="ARBA00008819"/>
    </source>
</evidence>
<feature type="binding site" evidence="9 13">
    <location>
        <position position="460"/>
    </location>
    <ligand>
        <name>Mn(2+)</name>
        <dbReference type="ChEBI" id="CHEBI:29035"/>
        <label>2</label>
    </ligand>
</feature>
<dbReference type="Pfam" id="PF06415">
    <property type="entry name" value="iPGM_N"/>
    <property type="match status" value="1"/>
</dbReference>
<feature type="binding site" evidence="9 13">
    <location>
        <position position="14"/>
    </location>
    <ligand>
        <name>Mn(2+)</name>
        <dbReference type="ChEBI" id="CHEBI:29035"/>
        <label>2</label>
    </ligand>
</feature>
<dbReference type="Pfam" id="PF01676">
    <property type="entry name" value="Metalloenzyme"/>
    <property type="match status" value="1"/>
</dbReference>
<dbReference type="SUPFAM" id="SSF64158">
    <property type="entry name" value="2,3-Bisphosphoglycerate-independent phosphoglycerate mutase, substrate-binding domain"/>
    <property type="match status" value="1"/>
</dbReference>
<feature type="binding site" evidence="9 13">
    <location>
        <position position="422"/>
    </location>
    <ligand>
        <name>Mn(2+)</name>
        <dbReference type="ChEBI" id="CHEBI:29035"/>
        <label>1</label>
    </ligand>
</feature>
<feature type="domain" description="Metalloenzyme" evidence="14">
    <location>
        <begin position="7"/>
        <end position="527"/>
    </location>
</feature>
<dbReference type="PIRSF" id="PIRSF001492">
    <property type="entry name" value="IPGAM"/>
    <property type="match status" value="1"/>
</dbReference>
<dbReference type="InterPro" id="IPR006124">
    <property type="entry name" value="Metalloenzyme"/>
</dbReference>
<evidence type="ECO:0000256" key="10">
    <source>
        <dbReference type="NCBIfam" id="TIGR01307"/>
    </source>
</evidence>
<dbReference type="GO" id="GO:0004619">
    <property type="term" value="F:phosphoglycerate mutase activity"/>
    <property type="evidence" value="ECO:0007669"/>
    <property type="project" value="UniProtKB-UniRule"/>
</dbReference>
<comment type="similarity">
    <text evidence="4 9">Belongs to the BPG-independent phosphoglycerate mutase family.</text>
</comment>
<dbReference type="NCBIfam" id="TIGR01307">
    <property type="entry name" value="pgm_bpd_ind"/>
    <property type="match status" value="1"/>
</dbReference>
<comment type="pathway">
    <text evidence="3 9">Carbohydrate degradation; glycolysis; pyruvate from D-glyceraldehyde 3-phosphate: step 3/5.</text>
</comment>
<evidence type="ECO:0000256" key="9">
    <source>
        <dbReference type="HAMAP-Rule" id="MF_01038"/>
    </source>
</evidence>
<keyword evidence="7 9" id="KW-0464">Manganese</keyword>
<comment type="subunit">
    <text evidence="9">Monomer.</text>
</comment>
<dbReference type="HAMAP" id="MF_01038">
    <property type="entry name" value="GpmI"/>
    <property type="match status" value="1"/>
</dbReference>
<dbReference type="InterPro" id="IPR036646">
    <property type="entry name" value="PGAM_B_sf"/>
</dbReference>
<proteinExistence type="inferred from homology"/>
<dbReference type="SUPFAM" id="SSF53649">
    <property type="entry name" value="Alkaline phosphatase-like"/>
    <property type="match status" value="1"/>
</dbReference>
<keyword evidence="6 9" id="KW-0324">Glycolysis</keyword>
<reference evidence="16" key="1">
    <citation type="journal article" date="2020" name="mSystems">
        <title>Genome- and Community-Level Interaction Insights into Carbon Utilization and Element Cycling Functions of Hydrothermarchaeota in Hydrothermal Sediment.</title>
        <authorList>
            <person name="Zhou Z."/>
            <person name="Liu Y."/>
            <person name="Xu W."/>
            <person name="Pan J."/>
            <person name="Luo Z.H."/>
            <person name="Li M."/>
        </authorList>
    </citation>
    <scope>NUCLEOTIDE SEQUENCE [LARGE SCALE GENOMIC DNA]</scope>
    <source>
        <strain evidence="16">SpSt-579</strain>
    </source>
</reference>
<accession>A0A7C4M0K3</accession>
<evidence type="ECO:0000256" key="5">
    <source>
        <dbReference type="ARBA" id="ARBA00022723"/>
    </source>
</evidence>
<comment type="cofactor">
    <cofactor evidence="9">
        <name>Mn(2+)</name>
        <dbReference type="ChEBI" id="CHEBI:29035"/>
    </cofactor>
    <text evidence="9">Binds 2 manganese ions per subunit.</text>
</comment>
<dbReference type="FunFam" id="3.40.1450.10:FF:000002">
    <property type="entry name" value="2,3-bisphosphoglycerate-independent phosphoglycerate mutase"/>
    <property type="match status" value="1"/>
</dbReference>
<evidence type="ECO:0000256" key="11">
    <source>
        <dbReference type="PIRSR" id="PIRSR001492-1"/>
    </source>
</evidence>
<feature type="binding site" evidence="9 13">
    <location>
        <position position="478"/>
    </location>
    <ligand>
        <name>Mn(2+)</name>
        <dbReference type="ChEBI" id="CHEBI:29035"/>
        <label>1</label>
    </ligand>
</feature>
<dbReference type="InterPro" id="IPR017850">
    <property type="entry name" value="Alkaline_phosphatase_core_sf"/>
</dbReference>
<feature type="active site" description="Phosphoserine intermediate" evidence="9 11">
    <location>
        <position position="64"/>
    </location>
</feature>
<feature type="domain" description="BPG-independent PGAM N-terminal" evidence="15">
    <location>
        <begin position="84"/>
        <end position="310"/>
    </location>
</feature>
<dbReference type="GO" id="GO:0005737">
    <property type="term" value="C:cytoplasm"/>
    <property type="evidence" value="ECO:0007669"/>
    <property type="project" value="InterPro"/>
</dbReference>
<evidence type="ECO:0000256" key="13">
    <source>
        <dbReference type="PIRSR" id="PIRSR001492-3"/>
    </source>
</evidence>
<dbReference type="InterPro" id="IPR005995">
    <property type="entry name" value="Pgm_bpd_ind"/>
</dbReference>
<feature type="binding site" evidence="9 12">
    <location>
        <begin position="156"/>
        <end position="157"/>
    </location>
    <ligand>
        <name>substrate</name>
    </ligand>
</feature>
<feature type="binding site" evidence="9 12">
    <location>
        <begin position="267"/>
        <end position="270"/>
    </location>
    <ligand>
        <name>substrate</name>
    </ligand>
</feature>
<feature type="binding site" evidence="9 13">
    <location>
        <position position="459"/>
    </location>
    <ligand>
        <name>Mn(2+)</name>
        <dbReference type="ChEBI" id="CHEBI:29035"/>
        <label>2</label>
    </ligand>
</feature>
<comment type="catalytic activity">
    <reaction evidence="1 9">
        <text>(2R)-2-phosphoglycerate = (2R)-3-phosphoglycerate</text>
        <dbReference type="Rhea" id="RHEA:15901"/>
        <dbReference type="ChEBI" id="CHEBI:58272"/>
        <dbReference type="ChEBI" id="CHEBI:58289"/>
        <dbReference type="EC" id="5.4.2.12"/>
    </reaction>
</comment>
<evidence type="ECO:0000256" key="2">
    <source>
        <dbReference type="ARBA" id="ARBA00002315"/>
    </source>
</evidence>
<dbReference type="EC" id="5.4.2.12" evidence="9 10"/>
<feature type="binding site" evidence="9 12">
    <location>
        <position position="351"/>
    </location>
    <ligand>
        <name>substrate</name>
    </ligand>
</feature>
<dbReference type="EMBL" id="DSYQ01000007">
    <property type="protein sequence ID" value="HGT70990.1"/>
    <property type="molecule type" value="Genomic_DNA"/>
</dbReference>
<dbReference type="GO" id="GO:0030145">
    <property type="term" value="F:manganese ion binding"/>
    <property type="evidence" value="ECO:0007669"/>
    <property type="project" value="UniProtKB-UniRule"/>
</dbReference>
<feature type="binding site" evidence="9 13">
    <location>
        <position position="418"/>
    </location>
    <ligand>
        <name>Mn(2+)</name>
        <dbReference type="ChEBI" id="CHEBI:29035"/>
        <label>1</label>
    </ligand>
</feature>
<evidence type="ECO:0000259" key="14">
    <source>
        <dbReference type="Pfam" id="PF01676"/>
    </source>
</evidence>
<dbReference type="GO" id="GO:0006096">
    <property type="term" value="P:glycolytic process"/>
    <property type="evidence" value="ECO:0007669"/>
    <property type="project" value="UniProtKB-UniRule"/>
</dbReference>
<dbReference type="UniPathway" id="UPA00109">
    <property type="reaction ID" value="UER00186"/>
</dbReference>
<gene>
    <name evidence="9" type="primary">gpmI</name>
    <name evidence="16" type="ORF">ENT43_01890</name>
</gene>
<dbReference type="InterPro" id="IPR011258">
    <property type="entry name" value="BPG-indep_PGM_N"/>
</dbReference>
<dbReference type="PANTHER" id="PTHR31637:SF0">
    <property type="entry name" value="2,3-BISPHOSPHOGLYCERATE-INDEPENDENT PHOSPHOGLYCERATE MUTASE"/>
    <property type="match status" value="1"/>
</dbReference>
<keyword evidence="5 9" id="KW-0479">Metal-binding</keyword>
<evidence type="ECO:0000256" key="1">
    <source>
        <dbReference type="ARBA" id="ARBA00000370"/>
    </source>
</evidence>
<evidence type="ECO:0000256" key="6">
    <source>
        <dbReference type="ARBA" id="ARBA00023152"/>
    </source>
</evidence>
<dbReference type="GO" id="GO:0006007">
    <property type="term" value="P:glucose catabolic process"/>
    <property type="evidence" value="ECO:0007669"/>
    <property type="project" value="InterPro"/>
</dbReference>
<dbReference type="CDD" id="cd16010">
    <property type="entry name" value="iPGM"/>
    <property type="match status" value="1"/>
</dbReference>
<organism evidence="16">
    <name type="scientific">candidate division CPR3 bacterium</name>
    <dbReference type="NCBI Taxonomy" id="2268181"/>
    <lineage>
        <taxon>Bacteria</taxon>
        <taxon>Bacteria division CPR3</taxon>
    </lineage>
</organism>
<evidence type="ECO:0000259" key="15">
    <source>
        <dbReference type="Pfam" id="PF06415"/>
    </source>
</evidence>
<evidence type="ECO:0000256" key="12">
    <source>
        <dbReference type="PIRSR" id="PIRSR001492-2"/>
    </source>
</evidence>
<dbReference type="Gene3D" id="3.40.720.10">
    <property type="entry name" value="Alkaline Phosphatase, subunit A"/>
    <property type="match status" value="1"/>
</dbReference>
<evidence type="ECO:0000313" key="16">
    <source>
        <dbReference type="EMBL" id="HGT70990.1"/>
    </source>
</evidence>
<evidence type="ECO:0000256" key="3">
    <source>
        <dbReference type="ARBA" id="ARBA00004798"/>
    </source>
</evidence>
<feature type="binding site" evidence="9 13">
    <location>
        <position position="64"/>
    </location>
    <ligand>
        <name>Mn(2+)</name>
        <dbReference type="ChEBI" id="CHEBI:29035"/>
        <label>2</label>
    </ligand>
</feature>
<dbReference type="Gene3D" id="3.40.1450.10">
    <property type="entry name" value="BPG-independent phosphoglycerate mutase, domain B"/>
    <property type="match status" value="1"/>
</dbReference>
<feature type="binding site" evidence="9 12">
    <location>
        <position position="195"/>
    </location>
    <ligand>
        <name>substrate</name>
    </ligand>
</feature>
<dbReference type="AlphaFoldDB" id="A0A7C4M0K3"/>
<feature type="binding site" evidence="9 12">
    <location>
        <position position="189"/>
    </location>
    <ligand>
        <name>substrate</name>
    </ligand>
</feature>
<comment type="function">
    <text evidence="2 9">Catalyzes the interconversion of 2-phosphoglycerate and 3-phosphoglycerate.</text>
</comment>
<evidence type="ECO:0000256" key="7">
    <source>
        <dbReference type="ARBA" id="ARBA00023211"/>
    </source>
</evidence>
<dbReference type="PANTHER" id="PTHR31637">
    <property type="entry name" value="2,3-BISPHOSPHOGLYCERATE-INDEPENDENT PHOSPHOGLYCERATE MUTASE"/>
    <property type="match status" value="1"/>
</dbReference>
<evidence type="ECO:0000256" key="8">
    <source>
        <dbReference type="ARBA" id="ARBA00023235"/>
    </source>
</evidence>
<sequence length="547" mass="61917">MQKTNHPLVLIILDGFGIRSEKEGNAIALAQKPNFDFFVKNFPKTALSHSGLAVGLPIGVTGNSEVGHKSIGSGRISLQTMQAIRDALTYGQFFNNPAFKESIDYAKKNNSKLHLIGMLSDAGGHSHIDHLFGIFRFLISHNFKENIFFHFFTDGRDVPPKSAKKYISMLKNTLVNSGLKAHIASIGGRYFGMDRGENWDRIEKHYKAMLGLSENKIPEDEIEKYIDESYKKDITDEFLEPVVIIDKENKNIGSIEDGDAIIFFNFRPDRMRQLVQCFFDKDFPHFERNSINGVQTTYFKNLRGTSLTEYETDSEQKNIAVAFAETKLDNTLAKVLSDQGLTQLHITETEKRAHITYFLNGGYENKFPGEEHIIVPSPKVKTYDLKPEMSSKEITDILIDNLRNKKYDFYAVNFANTDMVGHTGKLEAGIKAVESVDFELGRIYQEIERQDGFMIITSDHGNIEEMINHETKEIDTEHNIYPAPFLLVSPKLKKSEISNITIEELAKNPTGTLADIMPTILDLYGMEMPEIELYGESKGSSLLGRLK</sequence>
<feature type="binding site" evidence="9 12">
    <location>
        <position position="125"/>
    </location>
    <ligand>
        <name>substrate</name>
    </ligand>
</feature>
<keyword evidence="8 9" id="KW-0413">Isomerase</keyword>
<name>A0A7C4M0K3_UNCC3</name>